<feature type="region of interest" description="Disordered" evidence="1">
    <location>
        <begin position="60"/>
        <end position="79"/>
    </location>
</feature>
<keyword evidence="3" id="KW-1185">Reference proteome</keyword>
<organism evidence="2 3">
    <name type="scientific">Kipferlia bialata</name>
    <dbReference type="NCBI Taxonomy" id="797122"/>
    <lineage>
        <taxon>Eukaryota</taxon>
        <taxon>Metamonada</taxon>
        <taxon>Carpediemonas-like organisms</taxon>
        <taxon>Kipferlia</taxon>
    </lineage>
</organism>
<evidence type="ECO:0000256" key="1">
    <source>
        <dbReference type="SAM" id="MobiDB-lite"/>
    </source>
</evidence>
<dbReference type="EMBL" id="BDIP01007395">
    <property type="protein sequence ID" value="GCA64487.1"/>
    <property type="molecule type" value="Genomic_DNA"/>
</dbReference>
<sequence>MTLRRLRTNIASSVSFSLSVMECDRGGPPYPLSAASDTGSVVDTPCEAVVVEEVGFHAAPADTDSNTESVSEPLDTDPPVTCEGAGDATVSIRTDTDTVTADVVPSAGTVPIRFDCLDGLRGFAAVQVMFYHYKNFWPPYETVKSH</sequence>
<name>A0A391NTR5_9EUKA</name>
<comment type="caution">
    <text evidence="2">The sequence shown here is derived from an EMBL/GenBank/DDBJ whole genome shotgun (WGS) entry which is preliminary data.</text>
</comment>
<accession>A0A391NTR5</accession>
<dbReference type="AlphaFoldDB" id="A0A391NTR5"/>
<dbReference type="Proteomes" id="UP000265618">
    <property type="component" value="Unassembled WGS sequence"/>
</dbReference>
<feature type="non-terminal residue" evidence="2">
    <location>
        <position position="146"/>
    </location>
</feature>
<evidence type="ECO:0000313" key="3">
    <source>
        <dbReference type="Proteomes" id="UP000265618"/>
    </source>
</evidence>
<gene>
    <name evidence="2" type="ORF">KIPB_014417</name>
</gene>
<proteinExistence type="predicted"/>
<evidence type="ECO:0000313" key="2">
    <source>
        <dbReference type="EMBL" id="GCA64487.1"/>
    </source>
</evidence>
<protein>
    <submittedName>
        <fullName evidence="2">Uncharacterized protein</fullName>
    </submittedName>
</protein>
<reference evidence="2 3" key="1">
    <citation type="journal article" date="2018" name="PLoS ONE">
        <title>The draft genome of Kipferlia bialata reveals reductive genome evolution in fornicate parasites.</title>
        <authorList>
            <person name="Tanifuji G."/>
            <person name="Takabayashi S."/>
            <person name="Kume K."/>
            <person name="Takagi M."/>
            <person name="Nakayama T."/>
            <person name="Kamikawa R."/>
            <person name="Inagaki Y."/>
            <person name="Hashimoto T."/>
        </authorList>
    </citation>
    <scope>NUCLEOTIDE SEQUENCE [LARGE SCALE GENOMIC DNA]</scope>
    <source>
        <strain evidence="2">NY0173</strain>
    </source>
</reference>